<dbReference type="OrthoDB" id="3547122at2759"/>
<sequence>LDAEVDRNRTKGLNGSEVAYNVVQVTLSLLDIRAAGCTGHALHRGSTHEIARLRLRRTNQNTTNCSALFISQVLANSANQRVTHPANAQQTDRNPEVPGPENKGFLLDQQCYSLAHHLKCCIETMERRRNAKERSVAFLAGQWQTVNFLWQFLISTE</sequence>
<feature type="compositionally biased region" description="Polar residues" evidence="1">
    <location>
        <begin position="81"/>
        <end position="92"/>
    </location>
</feature>
<evidence type="ECO:0000313" key="2">
    <source>
        <dbReference type="EMBL" id="KAF5871899.1"/>
    </source>
</evidence>
<dbReference type="EMBL" id="JABFCT010000011">
    <property type="protein sequence ID" value="KAF5871899.1"/>
    <property type="molecule type" value="Genomic_DNA"/>
</dbReference>
<dbReference type="AlphaFoldDB" id="A0A8H6AQQ7"/>
<accession>A0A8H6AQQ7</accession>
<feature type="region of interest" description="Disordered" evidence="1">
    <location>
        <begin position="81"/>
        <end position="100"/>
    </location>
</feature>
<dbReference type="RefSeq" id="XP_037190846.1">
    <property type="nucleotide sequence ID" value="XM_037339280.1"/>
</dbReference>
<reference evidence="2 3" key="1">
    <citation type="journal article" date="2020" name="Phytopathology">
        <title>A high-quality genome resource of Botrytis fragariae, a new and rapidly spreading fungal pathogen causing strawberry gray mold in the U.S.A.</title>
        <authorList>
            <person name="Wu Y."/>
            <person name="Saski C.A."/>
            <person name="Schnabel G."/>
            <person name="Xiao S."/>
            <person name="Hu M."/>
        </authorList>
    </citation>
    <scope>NUCLEOTIDE SEQUENCE [LARGE SCALE GENOMIC DNA]</scope>
    <source>
        <strain evidence="2 3">BVB16</strain>
    </source>
</reference>
<proteinExistence type="predicted"/>
<gene>
    <name evidence="2" type="ORF">Bfra_008925</name>
</gene>
<keyword evidence="3" id="KW-1185">Reference proteome</keyword>
<evidence type="ECO:0000313" key="3">
    <source>
        <dbReference type="Proteomes" id="UP000531561"/>
    </source>
</evidence>
<feature type="non-terminal residue" evidence="2">
    <location>
        <position position="1"/>
    </location>
</feature>
<dbReference type="GeneID" id="59262972"/>
<protein>
    <submittedName>
        <fullName evidence="2">Uncharacterized protein</fullName>
    </submittedName>
</protein>
<dbReference type="Proteomes" id="UP000531561">
    <property type="component" value="Unassembled WGS sequence"/>
</dbReference>
<comment type="caution">
    <text evidence="2">The sequence shown here is derived from an EMBL/GenBank/DDBJ whole genome shotgun (WGS) entry which is preliminary data.</text>
</comment>
<organism evidence="2 3">
    <name type="scientific">Botrytis fragariae</name>
    <dbReference type="NCBI Taxonomy" id="1964551"/>
    <lineage>
        <taxon>Eukaryota</taxon>
        <taxon>Fungi</taxon>
        <taxon>Dikarya</taxon>
        <taxon>Ascomycota</taxon>
        <taxon>Pezizomycotina</taxon>
        <taxon>Leotiomycetes</taxon>
        <taxon>Helotiales</taxon>
        <taxon>Sclerotiniaceae</taxon>
        <taxon>Botrytis</taxon>
    </lineage>
</organism>
<evidence type="ECO:0000256" key="1">
    <source>
        <dbReference type="SAM" id="MobiDB-lite"/>
    </source>
</evidence>
<name>A0A8H6AQQ7_9HELO</name>